<dbReference type="OrthoDB" id="2016523at2759"/>
<evidence type="ECO:0000313" key="3">
    <source>
        <dbReference type="EMBL" id="RJE21107.1"/>
    </source>
</evidence>
<dbReference type="GO" id="GO:0006506">
    <property type="term" value="P:GPI anchor biosynthetic process"/>
    <property type="evidence" value="ECO:0007669"/>
    <property type="project" value="InterPro"/>
</dbReference>
<dbReference type="InterPro" id="IPR029675">
    <property type="entry name" value="PGAP4"/>
</dbReference>
<dbReference type="PANTHER" id="PTHR31410:SF1">
    <property type="entry name" value="POST-GPI ATTACHMENT TO PROTEINS FACTOR 4"/>
    <property type="match status" value="1"/>
</dbReference>
<dbReference type="EMBL" id="MVGC01000251">
    <property type="protein sequence ID" value="RJE21107.1"/>
    <property type="molecule type" value="Genomic_DNA"/>
</dbReference>
<organism evidence="3 4">
    <name type="scientific">Aspergillus sclerotialis</name>
    <dbReference type="NCBI Taxonomy" id="2070753"/>
    <lineage>
        <taxon>Eukaryota</taxon>
        <taxon>Fungi</taxon>
        <taxon>Dikarya</taxon>
        <taxon>Ascomycota</taxon>
        <taxon>Pezizomycotina</taxon>
        <taxon>Eurotiomycetes</taxon>
        <taxon>Eurotiomycetidae</taxon>
        <taxon>Eurotiales</taxon>
        <taxon>Aspergillaceae</taxon>
        <taxon>Aspergillus</taxon>
        <taxon>Aspergillus subgen. Polypaecilum</taxon>
    </lineage>
</organism>
<sequence length="232" mass="27194">MLEDDILAMDGWYYRTRQALDSVDRQMAKKRESKWLYLRLFYTEQFLRWNKEEWPVYLFFSLLIVSSLAYTLLKIRRFRPKIYSILLNDTILVLCFICTPLLIALFFAAGRVTMLPMKAGVHEMPKFGCCSQGYVFPQSRVLDLIHLYEEKRLGYVDMITEEYATQHDEIRWAITPSVIQHVGRQSSKEGDTPTSNKKPSGPDMGNFRFELNDPNILKQEHKEYLSSKGLGL</sequence>
<evidence type="ECO:0000256" key="1">
    <source>
        <dbReference type="SAM" id="MobiDB-lite"/>
    </source>
</evidence>
<feature type="region of interest" description="Disordered" evidence="1">
    <location>
        <begin position="183"/>
        <end position="210"/>
    </location>
</feature>
<keyword evidence="2" id="KW-0472">Membrane</keyword>
<evidence type="ECO:0000313" key="4">
    <source>
        <dbReference type="Proteomes" id="UP000266188"/>
    </source>
</evidence>
<comment type="caution">
    <text evidence="3">The sequence shown here is derived from an EMBL/GenBank/DDBJ whole genome shotgun (WGS) entry which is preliminary data.</text>
</comment>
<dbReference type="AlphaFoldDB" id="A0A3A2ZI76"/>
<keyword evidence="2" id="KW-0812">Transmembrane</keyword>
<reference evidence="4" key="1">
    <citation type="submission" date="2017-02" db="EMBL/GenBank/DDBJ databases">
        <authorList>
            <person name="Tafer H."/>
            <person name="Lopandic K."/>
        </authorList>
    </citation>
    <scope>NUCLEOTIDE SEQUENCE [LARGE SCALE GENOMIC DNA]</scope>
    <source>
        <strain evidence="4">CBS 366.77</strain>
    </source>
</reference>
<proteinExistence type="predicted"/>
<dbReference type="GO" id="GO:0000139">
    <property type="term" value="C:Golgi membrane"/>
    <property type="evidence" value="ECO:0007669"/>
    <property type="project" value="InterPro"/>
</dbReference>
<name>A0A3A2ZI76_9EURO</name>
<feature type="transmembrane region" description="Helical" evidence="2">
    <location>
        <begin position="54"/>
        <end position="73"/>
    </location>
</feature>
<protein>
    <submittedName>
        <fullName evidence="3">Integral membrane protein</fullName>
    </submittedName>
</protein>
<dbReference type="CDD" id="cd22189">
    <property type="entry name" value="PGAP4-like_fungal"/>
    <property type="match status" value="1"/>
</dbReference>
<dbReference type="Proteomes" id="UP000266188">
    <property type="component" value="Unassembled WGS sequence"/>
</dbReference>
<keyword evidence="2" id="KW-1133">Transmembrane helix</keyword>
<dbReference type="GO" id="GO:0016757">
    <property type="term" value="F:glycosyltransferase activity"/>
    <property type="evidence" value="ECO:0007669"/>
    <property type="project" value="InterPro"/>
</dbReference>
<accession>A0A3A2ZI76</accession>
<keyword evidence="4" id="KW-1185">Reference proteome</keyword>
<evidence type="ECO:0000256" key="2">
    <source>
        <dbReference type="SAM" id="Phobius"/>
    </source>
</evidence>
<feature type="transmembrane region" description="Helical" evidence="2">
    <location>
        <begin position="85"/>
        <end position="109"/>
    </location>
</feature>
<dbReference type="PANTHER" id="PTHR31410">
    <property type="entry name" value="TRANSMEMBRANE PROTEIN 246"/>
    <property type="match status" value="1"/>
</dbReference>
<gene>
    <name evidence="3" type="ORF">PHISCL_06541</name>
</gene>